<dbReference type="RefSeq" id="WP_189626292.1">
    <property type="nucleotide sequence ID" value="NZ_BNAF01000006.1"/>
</dbReference>
<sequence>MLRAGKYDQKIVFLTFGSISNGAGGYIPDTEGAEVLSTFARVMQIRQSWNIEQVQKGLPTTYRVGVQIRSGFEPAVNMVVRWKGQDYQMITSPTVEDVRMGQEWVFDITKNG</sequence>
<evidence type="ECO:0008006" key="3">
    <source>
        <dbReference type="Google" id="ProtNLM"/>
    </source>
</evidence>
<dbReference type="EMBL" id="BNAF01000006">
    <property type="protein sequence ID" value="GHE34881.1"/>
    <property type="molecule type" value="Genomic_DNA"/>
</dbReference>
<name>A0ABQ3HU34_9SPHI</name>
<dbReference type="Proteomes" id="UP000620550">
    <property type="component" value="Unassembled WGS sequence"/>
</dbReference>
<keyword evidence="2" id="KW-1185">Reference proteome</keyword>
<gene>
    <name evidence="1" type="ORF">GCM10017764_17590</name>
</gene>
<organism evidence="1 2">
    <name type="scientific">Sphingobacterium griseoflavum</name>
    <dbReference type="NCBI Taxonomy" id="1474952"/>
    <lineage>
        <taxon>Bacteria</taxon>
        <taxon>Pseudomonadati</taxon>
        <taxon>Bacteroidota</taxon>
        <taxon>Sphingobacteriia</taxon>
        <taxon>Sphingobacteriales</taxon>
        <taxon>Sphingobacteriaceae</taxon>
        <taxon>Sphingobacterium</taxon>
    </lineage>
</organism>
<accession>A0ABQ3HU34</accession>
<reference evidence="2" key="1">
    <citation type="journal article" date="2019" name="Int. J. Syst. Evol. Microbiol.">
        <title>The Global Catalogue of Microorganisms (GCM) 10K type strain sequencing project: providing services to taxonomists for standard genome sequencing and annotation.</title>
        <authorList>
            <consortium name="The Broad Institute Genomics Platform"/>
            <consortium name="The Broad Institute Genome Sequencing Center for Infectious Disease"/>
            <person name="Wu L."/>
            <person name="Ma J."/>
        </authorList>
    </citation>
    <scope>NUCLEOTIDE SEQUENCE [LARGE SCALE GENOMIC DNA]</scope>
    <source>
        <strain evidence="2">CGMCC 1.12966</strain>
    </source>
</reference>
<dbReference type="Gene3D" id="2.40.10.270">
    <property type="entry name" value="Bacteriophage SPP1 head-tail adaptor protein"/>
    <property type="match status" value="1"/>
</dbReference>
<proteinExistence type="predicted"/>
<protein>
    <recommendedName>
        <fullName evidence="3">Head-tail adaptor protein</fullName>
    </recommendedName>
</protein>
<evidence type="ECO:0000313" key="2">
    <source>
        <dbReference type="Proteomes" id="UP000620550"/>
    </source>
</evidence>
<dbReference type="InterPro" id="IPR038666">
    <property type="entry name" value="SSP1_head-tail_sf"/>
</dbReference>
<evidence type="ECO:0000313" key="1">
    <source>
        <dbReference type="EMBL" id="GHE34881.1"/>
    </source>
</evidence>
<comment type="caution">
    <text evidence="1">The sequence shown here is derived from an EMBL/GenBank/DDBJ whole genome shotgun (WGS) entry which is preliminary data.</text>
</comment>